<dbReference type="RefSeq" id="WP_145080215.1">
    <property type="nucleotide sequence ID" value="NZ_CP036298.1"/>
</dbReference>
<gene>
    <name evidence="2" type="ORF">Q31a_36400</name>
</gene>
<dbReference type="Pfam" id="PF04607">
    <property type="entry name" value="RelA_SpoT"/>
    <property type="match status" value="1"/>
</dbReference>
<protein>
    <recommendedName>
        <fullName evidence="1">RelA/SpoT domain-containing protein</fullName>
    </recommendedName>
</protein>
<dbReference type="SMART" id="SM00954">
    <property type="entry name" value="RelA_SpoT"/>
    <property type="match status" value="1"/>
</dbReference>
<dbReference type="Proteomes" id="UP000318017">
    <property type="component" value="Chromosome"/>
</dbReference>
<evidence type="ECO:0000313" key="3">
    <source>
        <dbReference type="Proteomes" id="UP000318017"/>
    </source>
</evidence>
<dbReference type="GO" id="GO:0015969">
    <property type="term" value="P:guanosine tetraphosphate metabolic process"/>
    <property type="evidence" value="ECO:0007669"/>
    <property type="project" value="InterPro"/>
</dbReference>
<evidence type="ECO:0000259" key="1">
    <source>
        <dbReference type="SMART" id="SM00954"/>
    </source>
</evidence>
<dbReference type="Gene3D" id="3.30.460.10">
    <property type="entry name" value="Beta Polymerase, domain 2"/>
    <property type="match status" value="1"/>
</dbReference>
<dbReference type="InterPro" id="IPR043519">
    <property type="entry name" value="NT_sf"/>
</dbReference>
<reference evidence="2 3" key="1">
    <citation type="submission" date="2019-02" db="EMBL/GenBank/DDBJ databases">
        <title>Deep-cultivation of Planctomycetes and their phenomic and genomic characterization uncovers novel biology.</title>
        <authorList>
            <person name="Wiegand S."/>
            <person name="Jogler M."/>
            <person name="Boedeker C."/>
            <person name="Pinto D."/>
            <person name="Vollmers J."/>
            <person name="Rivas-Marin E."/>
            <person name="Kohn T."/>
            <person name="Peeters S.H."/>
            <person name="Heuer A."/>
            <person name="Rast P."/>
            <person name="Oberbeckmann S."/>
            <person name="Bunk B."/>
            <person name="Jeske O."/>
            <person name="Meyerdierks A."/>
            <person name="Storesund J.E."/>
            <person name="Kallscheuer N."/>
            <person name="Luecker S."/>
            <person name="Lage O.M."/>
            <person name="Pohl T."/>
            <person name="Merkel B.J."/>
            <person name="Hornburger P."/>
            <person name="Mueller R.-W."/>
            <person name="Bruemmer F."/>
            <person name="Labrenz M."/>
            <person name="Spormann A.M."/>
            <person name="Op den Camp H."/>
            <person name="Overmann J."/>
            <person name="Amann R."/>
            <person name="Jetten M.S.M."/>
            <person name="Mascher T."/>
            <person name="Medema M.H."/>
            <person name="Devos D.P."/>
            <person name="Kaster A.-K."/>
            <person name="Ovreas L."/>
            <person name="Rohde M."/>
            <person name="Galperin M.Y."/>
            <person name="Jogler C."/>
        </authorList>
    </citation>
    <scope>NUCLEOTIDE SEQUENCE [LARGE SCALE GENOMIC DNA]</scope>
    <source>
        <strain evidence="2 3">Q31a</strain>
    </source>
</reference>
<dbReference type="EMBL" id="CP036298">
    <property type="protein sequence ID" value="QDV25316.1"/>
    <property type="molecule type" value="Genomic_DNA"/>
</dbReference>
<name>A0A518G9Q2_9BACT</name>
<proteinExistence type="predicted"/>
<evidence type="ECO:0000313" key="2">
    <source>
        <dbReference type="EMBL" id="QDV25316.1"/>
    </source>
</evidence>
<dbReference type="AlphaFoldDB" id="A0A518G9Q2"/>
<organism evidence="2 3">
    <name type="scientific">Aureliella helgolandensis</name>
    <dbReference type="NCBI Taxonomy" id="2527968"/>
    <lineage>
        <taxon>Bacteria</taxon>
        <taxon>Pseudomonadati</taxon>
        <taxon>Planctomycetota</taxon>
        <taxon>Planctomycetia</taxon>
        <taxon>Pirellulales</taxon>
        <taxon>Pirellulaceae</taxon>
        <taxon>Aureliella</taxon>
    </lineage>
</organism>
<dbReference type="KEGG" id="ahel:Q31a_36400"/>
<dbReference type="SUPFAM" id="SSF81301">
    <property type="entry name" value="Nucleotidyltransferase"/>
    <property type="match status" value="1"/>
</dbReference>
<keyword evidence="3" id="KW-1185">Reference proteome</keyword>
<dbReference type="InterPro" id="IPR007685">
    <property type="entry name" value="RelA_SpoT"/>
</dbReference>
<feature type="domain" description="RelA/SpoT" evidence="1">
    <location>
        <begin position="42"/>
        <end position="165"/>
    </location>
</feature>
<accession>A0A518G9Q2</accession>
<dbReference type="OrthoDB" id="9801824at2"/>
<sequence>MIVPSDIRRAYDFSDPYIVQMEQRVRDIVLSYCENEGYAYVGRRKELDSLSEKLESGRYKAWSDIDDVFGCTIVIPHLEKENAVIDYLNAKFRCVDLRARGKTKKPPDSFRFDATRFIGSLLFDSGVDSHPVFTSLKFEVQIRSAFEHAWSVSMHGLAYKTDDIDWKRKRVAAQIKAVVEQLDQLIVSFETAASPVIESPWPETEFLKAIYDCFHQLNEVNSFPEESVPSSWSRFSENLYSLLQSSRSWPRNFEDRLPYVRDCLDVVANHISNLDDFPRSISLHQLALGVLWDAKKLVPKLSRFTPIITSELEDIFPSLKSCSTRFQFAKLGG</sequence>
<dbReference type="CDD" id="cd05399">
    <property type="entry name" value="NT_Rel-Spo_like"/>
    <property type="match status" value="1"/>
</dbReference>